<organism evidence="6 7">
    <name type="scientific">Salix udensis</name>
    <dbReference type="NCBI Taxonomy" id="889485"/>
    <lineage>
        <taxon>Eukaryota</taxon>
        <taxon>Viridiplantae</taxon>
        <taxon>Streptophyta</taxon>
        <taxon>Embryophyta</taxon>
        <taxon>Tracheophyta</taxon>
        <taxon>Spermatophyta</taxon>
        <taxon>Magnoliopsida</taxon>
        <taxon>eudicotyledons</taxon>
        <taxon>Gunneridae</taxon>
        <taxon>Pentapetalae</taxon>
        <taxon>rosids</taxon>
        <taxon>fabids</taxon>
        <taxon>Malpighiales</taxon>
        <taxon>Salicaceae</taxon>
        <taxon>Saliceae</taxon>
        <taxon>Salix</taxon>
    </lineage>
</organism>
<evidence type="ECO:0000256" key="4">
    <source>
        <dbReference type="SAM" id="MobiDB-lite"/>
    </source>
</evidence>
<protein>
    <recommendedName>
        <fullName evidence="5">RanBP2-type domain-containing protein</fullName>
    </recommendedName>
</protein>
<keyword evidence="7" id="KW-1185">Reference proteome</keyword>
<sequence length="150" mass="17438">MPRKVNYGVDRDDEDYDDYEDDYDVEDDVEEADPKQETAKYNDKVRLWRCAICNYDNDESMTACDFCEVIRNPVPGNFKRAGGGVNLFNSRSLNTSAGITETDKSSDKPSTSMPKGKQDNMDDNIHFNEWSFATNFWWLCFYFKRQAWSG</sequence>
<proteinExistence type="predicted"/>
<dbReference type="InterPro" id="IPR001876">
    <property type="entry name" value="Znf_RanBP2"/>
</dbReference>
<dbReference type="AlphaFoldDB" id="A0AAD6L512"/>
<dbReference type="Proteomes" id="UP001162972">
    <property type="component" value="Chromosome 18"/>
</dbReference>
<feature type="region of interest" description="Disordered" evidence="4">
    <location>
        <begin position="96"/>
        <end position="120"/>
    </location>
</feature>
<evidence type="ECO:0000259" key="5">
    <source>
        <dbReference type="PROSITE" id="PS01358"/>
    </source>
</evidence>
<gene>
    <name evidence="6" type="ORF">OIU84_000060</name>
</gene>
<dbReference type="SUPFAM" id="SSF90209">
    <property type="entry name" value="Ran binding protein zinc finger-like"/>
    <property type="match status" value="1"/>
</dbReference>
<comment type="caution">
    <text evidence="6">The sequence shown here is derived from an EMBL/GenBank/DDBJ whole genome shotgun (WGS) entry which is preliminary data.</text>
</comment>
<feature type="region of interest" description="Disordered" evidence="4">
    <location>
        <begin position="1"/>
        <end position="36"/>
    </location>
</feature>
<evidence type="ECO:0000256" key="1">
    <source>
        <dbReference type="ARBA" id="ARBA00022723"/>
    </source>
</evidence>
<accession>A0AAD6L512</accession>
<evidence type="ECO:0000256" key="2">
    <source>
        <dbReference type="ARBA" id="ARBA00022771"/>
    </source>
</evidence>
<name>A0AAD6L512_9ROSI</name>
<keyword evidence="2" id="KW-0863">Zinc-finger</keyword>
<dbReference type="PROSITE" id="PS01358">
    <property type="entry name" value="ZF_RANBP2_1"/>
    <property type="match status" value="1"/>
</dbReference>
<dbReference type="GO" id="GO:0008270">
    <property type="term" value="F:zinc ion binding"/>
    <property type="evidence" value="ECO:0007669"/>
    <property type="project" value="UniProtKB-KW"/>
</dbReference>
<reference evidence="6 7" key="1">
    <citation type="journal article" date="2023" name="Int. J. Mol. Sci.">
        <title>De Novo Assembly and Annotation of 11 Diverse Shrub Willow (Salix) Genomes Reveals Novel Gene Organization in Sex-Linked Regions.</title>
        <authorList>
            <person name="Hyden B."/>
            <person name="Feng K."/>
            <person name="Yates T.B."/>
            <person name="Jawdy S."/>
            <person name="Cereghino C."/>
            <person name="Smart L.B."/>
            <person name="Muchero W."/>
        </authorList>
    </citation>
    <scope>NUCLEOTIDE SEQUENCE [LARGE SCALE GENOMIC DNA]</scope>
    <source>
        <tissue evidence="6">Shoot tip</tissue>
    </source>
</reference>
<evidence type="ECO:0000256" key="3">
    <source>
        <dbReference type="ARBA" id="ARBA00022833"/>
    </source>
</evidence>
<keyword evidence="3" id="KW-0862">Zinc</keyword>
<keyword evidence="1" id="KW-0479">Metal-binding</keyword>
<evidence type="ECO:0000313" key="7">
    <source>
        <dbReference type="Proteomes" id="UP001162972"/>
    </source>
</evidence>
<evidence type="ECO:0000313" key="6">
    <source>
        <dbReference type="EMBL" id="KAJ6434745.1"/>
    </source>
</evidence>
<dbReference type="EMBL" id="JAPFFJ010000001">
    <property type="protein sequence ID" value="KAJ6434745.1"/>
    <property type="molecule type" value="Genomic_DNA"/>
</dbReference>
<feature type="compositionally biased region" description="Acidic residues" evidence="4">
    <location>
        <begin position="11"/>
        <end position="31"/>
    </location>
</feature>
<feature type="domain" description="RanBP2-type" evidence="5">
    <location>
        <begin position="48"/>
        <end position="67"/>
    </location>
</feature>
<dbReference type="InterPro" id="IPR036443">
    <property type="entry name" value="Znf_RanBP2_sf"/>
</dbReference>